<dbReference type="EMBL" id="BARS01004371">
    <property type="protein sequence ID" value="GAF77165.1"/>
    <property type="molecule type" value="Genomic_DNA"/>
</dbReference>
<name>X0TM49_9ZZZZ</name>
<proteinExistence type="predicted"/>
<sequence>MENREYKNTKKSVKFVMKGSKKMWDKYLERLKKAKEKGCVSCSNCK</sequence>
<organism evidence="1">
    <name type="scientific">marine sediment metagenome</name>
    <dbReference type="NCBI Taxonomy" id="412755"/>
    <lineage>
        <taxon>unclassified sequences</taxon>
        <taxon>metagenomes</taxon>
        <taxon>ecological metagenomes</taxon>
    </lineage>
</organism>
<evidence type="ECO:0000313" key="1">
    <source>
        <dbReference type="EMBL" id="GAF77165.1"/>
    </source>
</evidence>
<accession>X0TM49</accession>
<protein>
    <submittedName>
        <fullName evidence="1">Uncharacterized protein</fullName>
    </submittedName>
</protein>
<comment type="caution">
    <text evidence="1">The sequence shown here is derived from an EMBL/GenBank/DDBJ whole genome shotgun (WGS) entry which is preliminary data.</text>
</comment>
<reference evidence="1" key="1">
    <citation type="journal article" date="2014" name="Front. Microbiol.">
        <title>High frequency of phylogenetically diverse reductive dehalogenase-homologous genes in deep subseafloor sedimentary metagenomes.</title>
        <authorList>
            <person name="Kawai M."/>
            <person name="Futagami T."/>
            <person name="Toyoda A."/>
            <person name="Takaki Y."/>
            <person name="Nishi S."/>
            <person name="Hori S."/>
            <person name="Arai W."/>
            <person name="Tsubouchi T."/>
            <person name="Morono Y."/>
            <person name="Uchiyama I."/>
            <person name="Ito T."/>
            <person name="Fujiyama A."/>
            <person name="Inagaki F."/>
            <person name="Takami H."/>
        </authorList>
    </citation>
    <scope>NUCLEOTIDE SEQUENCE</scope>
    <source>
        <strain evidence="1">Expedition CK06-06</strain>
    </source>
</reference>
<gene>
    <name evidence="1" type="ORF">S01H1_08533</name>
</gene>
<dbReference type="AlphaFoldDB" id="X0TM49"/>